<dbReference type="SUPFAM" id="SSF51735">
    <property type="entry name" value="NAD(P)-binding Rossmann-fold domains"/>
    <property type="match status" value="1"/>
</dbReference>
<dbReference type="PRINTS" id="PR00080">
    <property type="entry name" value="SDRFAMILY"/>
</dbReference>
<name>A0A7S7NY18_PALFE</name>
<evidence type="ECO:0000313" key="4">
    <source>
        <dbReference type="Proteomes" id="UP000593892"/>
    </source>
</evidence>
<evidence type="ECO:0000256" key="1">
    <source>
        <dbReference type="ARBA" id="ARBA00006484"/>
    </source>
</evidence>
<dbReference type="Gene3D" id="3.40.50.720">
    <property type="entry name" value="NAD(P)-binding Rossmann-like Domain"/>
    <property type="match status" value="1"/>
</dbReference>
<proteinExistence type="inferred from homology"/>
<dbReference type="Proteomes" id="UP000593892">
    <property type="component" value="Chromosome"/>
</dbReference>
<dbReference type="FunFam" id="3.40.50.720:FF:000084">
    <property type="entry name" value="Short-chain dehydrogenase reductase"/>
    <property type="match status" value="1"/>
</dbReference>
<dbReference type="PANTHER" id="PTHR42879">
    <property type="entry name" value="3-OXOACYL-(ACYL-CARRIER-PROTEIN) REDUCTASE"/>
    <property type="match status" value="1"/>
</dbReference>
<sequence>MNLQLEGKSAVVTGGTAGIGQAIATQLAQEGVQVFITGRTQASLDRAIAEITPKLAGRGSVTGILADLGTREGADALVRELPSVDILVNNLGIYEPKPFVDIPDEDWLRLFEVNVLSGVRTSRAYLPGMLARKTGRIIFIASESAVAVPAEMMHYGMTKTAQLSLSRGLAEMTTGTGVTVNTVMPGPTMSAGIVDFIKSISDDPTADFAQLEAAFFKKHRSASLLQRLIQPEEIASLVAYLASPLAAATNGAAVRAEGGLVHSIV</sequence>
<keyword evidence="4" id="KW-1185">Reference proteome</keyword>
<dbReference type="PRINTS" id="PR00081">
    <property type="entry name" value="GDHRDH"/>
</dbReference>
<dbReference type="InterPro" id="IPR002347">
    <property type="entry name" value="SDR_fam"/>
</dbReference>
<dbReference type="KEGG" id="pfer:IRI77_18515"/>
<evidence type="ECO:0000313" key="3">
    <source>
        <dbReference type="EMBL" id="QOY91857.1"/>
    </source>
</evidence>
<dbReference type="InterPro" id="IPR036291">
    <property type="entry name" value="NAD(P)-bd_dom_sf"/>
</dbReference>
<dbReference type="InterPro" id="IPR050259">
    <property type="entry name" value="SDR"/>
</dbReference>
<dbReference type="AlphaFoldDB" id="A0A7S7NY18"/>
<dbReference type="EMBL" id="CP063849">
    <property type="protein sequence ID" value="QOY91857.1"/>
    <property type="molecule type" value="Genomic_DNA"/>
</dbReference>
<reference evidence="3 4" key="1">
    <citation type="submission" date="2020-10" db="EMBL/GenBank/DDBJ databases">
        <title>Complete genome sequence of Paludibaculum fermentans P105T, a facultatively anaerobic acidobacterium capable of dissimilatory Fe(III) reduction.</title>
        <authorList>
            <person name="Dedysh S.N."/>
            <person name="Beletsky A.V."/>
            <person name="Kulichevskaya I.S."/>
            <person name="Mardanov A.V."/>
            <person name="Ravin N.V."/>
        </authorList>
    </citation>
    <scope>NUCLEOTIDE SEQUENCE [LARGE SCALE GENOMIC DNA]</scope>
    <source>
        <strain evidence="3 4">P105</strain>
    </source>
</reference>
<evidence type="ECO:0000256" key="2">
    <source>
        <dbReference type="RuleBase" id="RU000363"/>
    </source>
</evidence>
<gene>
    <name evidence="3" type="ORF">IRI77_18515</name>
</gene>
<dbReference type="CDD" id="cd05233">
    <property type="entry name" value="SDR_c"/>
    <property type="match status" value="1"/>
</dbReference>
<protein>
    <submittedName>
        <fullName evidence="3">SDR family oxidoreductase</fullName>
    </submittedName>
</protein>
<comment type="similarity">
    <text evidence="1 2">Belongs to the short-chain dehydrogenases/reductases (SDR) family.</text>
</comment>
<accession>A0A7S7NY18</accession>
<organism evidence="3 4">
    <name type="scientific">Paludibaculum fermentans</name>
    <dbReference type="NCBI Taxonomy" id="1473598"/>
    <lineage>
        <taxon>Bacteria</taxon>
        <taxon>Pseudomonadati</taxon>
        <taxon>Acidobacteriota</taxon>
        <taxon>Terriglobia</taxon>
        <taxon>Bryobacterales</taxon>
        <taxon>Bryobacteraceae</taxon>
        <taxon>Paludibaculum</taxon>
    </lineage>
</organism>
<dbReference type="Pfam" id="PF00106">
    <property type="entry name" value="adh_short"/>
    <property type="match status" value="1"/>
</dbReference>
<dbReference type="RefSeq" id="WP_194453511.1">
    <property type="nucleotide sequence ID" value="NZ_CP063849.1"/>
</dbReference>